<proteinExistence type="predicted"/>
<evidence type="ECO:0000256" key="2">
    <source>
        <dbReference type="SAM" id="SignalP"/>
    </source>
</evidence>
<evidence type="ECO:0000313" key="3">
    <source>
        <dbReference type="EMBL" id="KAF2401983.1"/>
    </source>
</evidence>
<keyword evidence="1" id="KW-0812">Transmembrane</keyword>
<sequence>MHIPSLLLTLALTSLSSASSHHLHHRHAHPAYHNLSPSASHLLHKRADVFNVPGGIWPTVTVPAGFTLAAGVELTPLATASPTDSAGKPLSPSAALAAAALQTGLPNAFSSRAWDADASSACNASAGALGGKSSNPSGLCVCFNVAYLDARDGAFMCEVRVYQVAEPTGEWASVDVGGMSVGISFPGANLSYTGGGSPSSECQKPATGDGGGAMAPCLLATQHTSFRPYLDPVITINGNSPTGPLSTAVNTTEASFVTGVFSRASSTNDTSPKALLGKPAAQLAAQAAGLPTPFVVPGVSLGVFPTGLIITGAWVLIFATAVGGGTVQRVRWREQYRRQVRARGVEGVRRF</sequence>
<dbReference type="OrthoDB" id="2596908at2759"/>
<evidence type="ECO:0000256" key="1">
    <source>
        <dbReference type="SAM" id="Phobius"/>
    </source>
</evidence>
<gene>
    <name evidence="3" type="ORF">EJ06DRAFT_555588</name>
</gene>
<dbReference type="Proteomes" id="UP000799640">
    <property type="component" value="Unassembled WGS sequence"/>
</dbReference>
<protein>
    <submittedName>
        <fullName evidence="3">Uncharacterized protein</fullName>
    </submittedName>
</protein>
<feature type="chain" id="PRO_5026294990" evidence="2">
    <location>
        <begin position="19"/>
        <end position="351"/>
    </location>
</feature>
<accession>A0A6G1I0Z6</accession>
<organism evidence="3 4">
    <name type="scientific">Trichodelitschia bisporula</name>
    <dbReference type="NCBI Taxonomy" id="703511"/>
    <lineage>
        <taxon>Eukaryota</taxon>
        <taxon>Fungi</taxon>
        <taxon>Dikarya</taxon>
        <taxon>Ascomycota</taxon>
        <taxon>Pezizomycotina</taxon>
        <taxon>Dothideomycetes</taxon>
        <taxon>Dothideomycetes incertae sedis</taxon>
        <taxon>Phaeotrichales</taxon>
        <taxon>Phaeotrichaceae</taxon>
        <taxon>Trichodelitschia</taxon>
    </lineage>
</organism>
<keyword evidence="1" id="KW-1133">Transmembrane helix</keyword>
<dbReference type="AlphaFoldDB" id="A0A6G1I0Z6"/>
<keyword evidence="4" id="KW-1185">Reference proteome</keyword>
<keyword evidence="2" id="KW-0732">Signal</keyword>
<feature type="signal peptide" evidence="2">
    <location>
        <begin position="1"/>
        <end position="18"/>
    </location>
</feature>
<dbReference type="EMBL" id="ML996692">
    <property type="protein sequence ID" value="KAF2401983.1"/>
    <property type="molecule type" value="Genomic_DNA"/>
</dbReference>
<name>A0A6G1I0Z6_9PEZI</name>
<keyword evidence="1" id="KW-0472">Membrane</keyword>
<reference evidence="3" key="1">
    <citation type="journal article" date="2020" name="Stud. Mycol.">
        <title>101 Dothideomycetes genomes: a test case for predicting lifestyles and emergence of pathogens.</title>
        <authorList>
            <person name="Haridas S."/>
            <person name="Albert R."/>
            <person name="Binder M."/>
            <person name="Bloem J."/>
            <person name="Labutti K."/>
            <person name="Salamov A."/>
            <person name="Andreopoulos B."/>
            <person name="Baker S."/>
            <person name="Barry K."/>
            <person name="Bills G."/>
            <person name="Bluhm B."/>
            <person name="Cannon C."/>
            <person name="Castanera R."/>
            <person name="Culley D."/>
            <person name="Daum C."/>
            <person name="Ezra D."/>
            <person name="Gonzalez J."/>
            <person name="Henrissat B."/>
            <person name="Kuo A."/>
            <person name="Liang C."/>
            <person name="Lipzen A."/>
            <person name="Lutzoni F."/>
            <person name="Magnuson J."/>
            <person name="Mondo S."/>
            <person name="Nolan M."/>
            <person name="Ohm R."/>
            <person name="Pangilinan J."/>
            <person name="Park H.-J."/>
            <person name="Ramirez L."/>
            <person name="Alfaro M."/>
            <person name="Sun H."/>
            <person name="Tritt A."/>
            <person name="Yoshinaga Y."/>
            <person name="Zwiers L.-H."/>
            <person name="Turgeon B."/>
            <person name="Goodwin S."/>
            <person name="Spatafora J."/>
            <person name="Crous P."/>
            <person name="Grigoriev I."/>
        </authorList>
    </citation>
    <scope>NUCLEOTIDE SEQUENCE</scope>
    <source>
        <strain evidence="3">CBS 262.69</strain>
    </source>
</reference>
<feature type="transmembrane region" description="Helical" evidence="1">
    <location>
        <begin position="303"/>
        <end position="327"/>
    </location>
</feature>
<evidence type="ECO:0000313" key="4">
    <source>
        <dbReference type="Proteomes" id="UP000799640"/>
    </source>
</evidence>